<dbReference type="HOGENOM" id="CLU_2707197_0_0_1"/>
<feature type="compositionally biased region" description="Low complexity" evidence="1">
    <location>
        <begin position="32"/>
        <end position="41"/>
    </location>
</feature>
<dbReference type="EMBL" id="JH821917">
    <property type="protein sequence ID" value="EKC17758.1"/>
    <property type="molecule type" value="Genomic_DNA"/>
</dbReference>
<sequence>MGNPEAPTAAARSALYLDTGRAKPGTQHMGNPPTSTTAARSTPDRDTERTKPGAERSDVRTANHPPVWGNHSA</sequence>
<evidence type="ECO:0000313" key="2">
    <source>
        <dbReference type="EMBL" id="EKC17758.1"/>
    </source>
</evidence>
<dbReference type="AlphaFoldDB" id="K1P877"/>
<feature type="region of interest" description="Disordered" evidence="1">
    <location>
        <begin position="1"/>
        <end position="73"/>
    </location>
</feature>
<feature type="compositionally biased region" description="Basic and acidic residues" evidence="1">
    <location>
        <begin position="42"/>
        <end position="61"/>
    </location>
</feature>
<protein>
    <submittedName>
        <fullName evidence="2">Uncharacterized protein</fullName>
    </submittedName>
</protein>
<reference evidence="2" key="1">
    <citation type="journal article" date="2012" name="Nature">
        <title>The oyster genome reveals stress adaptation and complexity of shell formation.</title>
        <authorList>
            <person name="Zhang G."/>
            <person name="Fang X."/>
            <person name="Guo X."/>
            <person name="Li L."/>
            <person name="Luo R."/>
            <person name="Xu F."/>
            <person name="Yang P."/>
            <person name="Zhang L."/>
            <person name="Wang X."/>
            <person name="Qi H."/>
            <person name="Xiong Z."/>
            <person name="Que H."/>
            <person name="Xie Y."/>
            <person name="Holland P.W."/>
            <person name="Paps J."/>
            <person name="Zhu Y."/>
            <person name="Wu F."/>
            <person name="Chen Y."/>
            <person name="Wang J."/>
            <person name="Peng C."/>
            <person name="Meng J."/>
            <person name="Yang L."/>
            <person name="Liu J."/>
            <person name="Wen B."/>
            <person name="Zhang N."/>
            <person name="Huang Z."/>
            <person name="Zhu Q."/>
            <person name="Feng Y."/>
            <person name="Mount A."/>
            <person name="Hedgecock D."/>
            <person name="Xu Z."/>
            <person name="Liu Y."/>
            <person name="Domazet-Loso T."/>
            <person name="Du Y."/>
            <person name="Sun X."/>
            <person name="Zhang S."/>
            <person name="Liu B."/>
            <person name="Cheng P."/>
            <person name="Jiang X."/>
            <person name="Li J."/>
            <person name="Fan D."/>
            <person name="Wang W."/>
            <person name="Fu W."/>
            <person name="Wang T."/>
            <person name="Wang B."/>
            <person name="Zhang J."/>
            <person name="Peng Z."/>
            <person name="Li Y."/>
            <person name="Li N."/>
            <person name="Wang J."/>
            <person name="Chen M."/>
            <person name="He Y."/>
            <person name="Tan F."/>
            <person name="Song X."/>
            <person name="Zheng Q."/>
            <person name="Huang R."/>
            <person name="Yang H."/>
            <person name="Du X."/>
            <person name="Chen L."/>
            <person name="Yang M."/>
            <person name="Gaffney P.M."/>
            <person name="Wang S."/>
            <person name="Luo L."/>
            <person name="She Z."/>
            <person name="Ming Y."/>
            <person name="Huang W."/>
            <person name="Zhang S."/>
            <person name="Huang B."/>
            <person name="Zhang Y."/>
            <person name="Qu T."/>
            <person name="Ni P."/>
            <person name="Miao G."/>
            <person name="Wang J."/>
            <person name="Wang Q."/>
            <person name="Steinberg C.E."/>
            <person name="Wang H."/>
            <person name="Li N."/>
            <person name="Qian L."/>
            <person name="Zhang G."/>
            <person name="Li Y."/>
            <person name="Yang H."/>
            <person name="Liu X."/>
            <person name="Wang J."/>
            <person name="Yin Y."/>
            <person name="Wang J."/>
        </authorList>
    </citation>
    <scope>NUCLEOTIDE SEQUENCE [LARGE SCALE GENOMIC DNA]</scope>
    <source>
        <strain evidence="2">05x7-T-G4-1.051#20</strain>
    </source>
</reference>
<evidence type="ECO:0000256" key="1">
    <source>
        <dbReference type="SAM" id="MobiDB-lite"/>
    </source>
</evidence>
<organism evidence="2">
    <name type="scientific">Magallana gigas</name>
    <name type="common">Pacific oyster</name>
    <name type="synonym">Crassostrea gigas</name>
    <dbReference type="NCBI Taxonomy" id="29159"/>
    <lineage>
        <taxon>Eukaryota</taxon>
        <taxon>Metazoa</taxon>
        <taxon>Spiralia</taxon>
        <taxon>Lophotrochozoa</taxon>
        <taxon>Mollusca</taxon>
        <taxon>Bivalvia</taxon>
        <taxon>Autobranchia</taxon>
        <taxon>Pteriomorphia</taxon>
        <taxon>Ostreida</taxon>
        <taxon>Ostreoidea</taxon>
        <taxon>Ostreidae</taxon>
        <taxon>Magallana</taxon>
    </lineage>
</organism>
<accession>K1P877</accession>
<name>K1P877_MAGGI</name>
<gene>
    <name evidence="2" type="ORF">CGI_10000243</name>
</gene>
<dbReference type="InParanoid" id="K1P877"/>
<proteinExistence type="predicted"/>